<protein>
    <recommendedName>
        <fullName evidence="4">Lipoprotein</fullName>
    </recommendedName>
</protein>
<proteinExistence type="predicted"/>
<accession>A0A383XQZ6</accession>
<reference evidence="2 3" key="1">
    <citation type="submission" date="2018-05" db="EMBL/GenBank/DDBJ databases">
        <title>Abyssibacter profundi OUC007T gen. nov., sp. nov, a marine bacterium isolated from seawater of the Mariana Trench.</title>
        <authorList>
            <person name="Zhou S."/>
        </authorList>
    </citation>
    <scope>NUCLEOTIDE SEQUENCE [LARGE SCALE GENOMIC DNA]</scope>
    <source>
        <strain evidence="2 3">OUC007</strain>
    </source>
</reference>
<evidence type="ECO:0000313" key="2">
    <source>
        <dbReference type="EMBL" id="PWN55050.1"/>
    </source>
</evidence>
<feature type="chain" id="PRO_5016756044" description="Lipoprotein" evidence="1">
    <location>
        <begin position="16"/>
        <end position="480"/>
    </location>
</feature>
<evidence type="ECO:0000256" key="1">
    <source>
        <dbReference type="SAM" id="SignalP"/>
    </source>
</evidence>
<keyword evidence="3" id="KW-1185">Reference proteome</keyword>
<dbReference type="Proteomes" id="UP000251800">
    <property type="component" value="Unassembled WGS sequence"/>
</dbReference>
<dbReference type="AlphaFoldDB" id="A0A383XQZ6"/>
<dbReference type="EMBL" id="QEQK01000014">
    <property type="protein sequence ID" value="PWN55050.1"/>
    <property type="molecule type" value="Genomic_DNA"/>
</dbReference>
<dbReference type="PANTHER" id="PTHR41339:SF1">
    <property type="entry name" value="SECRETED PROTEIN"/>
    <property type="match status" value="1"/>
</dbReference>
<name>A0A383XQZ6_9GAMM</name>
<evidence type="ECO:0008006" key="4">
    <source>
        <dbReference type="Google" id="ProtNLM"/>
    </source>
</evidence>
<feature type="signal peptide" evidence="1">
    <location>
        <begin position="1"/>
        <end position="15"/>
    </location>
</feature>
<dbReference type="RefSeq" id="WP_109721201.1">
    <property type="nucleotide sequence ID" value="NZ_QEQK01000014.1"/>
</dbReference>
<comment type="caution">
    <text evidence="2">The sequence shown here is derived from an EMBL/GenBank/DDBJ whole genome shotgun (WGS) entry which is preliminary data.</text>
</comment>
<gene>
    <name evidence="2" type="ORF">DEH80_14340</name>
</gene>
<keyword evidence="1" id="KW-0732">Signal</keyword>
<dbReference type="PANTHER" id="PTHR41339">
    <property type="entry name" value="LIPL48"/>
    <property type="match status" value="1"/>
</dbReference>
<evidence type="ECO:0000313" key="3">
    <source>
        <dbReference type="Proteomes" id="UP000251800"/>
    </source>
</evidence>
<dbReference type="OrthoDB" id="237393at2"/>
<sequence>MKFSKLLLVSTVAAAAVGLHGCTEGDETSIVVEGGTSNGGGGTVGGPSTCPSFASARPQLADGTNVCQLPSTITADTTLTADTLWRIDGRVTVGNGNLEMSTTEGTLANGAAVIDATLTIEAGTQIVAAPGFSNIVITRGSKIEANGTASAPIIMSSEDDGFDGNQEWGGLILQGYGNHNTCTAGAACNVDSEGESGFAGGFTPDDDSGTLRYVIVAEGGYEFAVGNEINGISFVGVGSGTTVEYIQVHGNFDDGVEFYGGSVNAKYVVLTDNGDESLDWDEGYVGNIQYLLAVQAADEGDYCVEADTEGAASPLSIPTIANATFVCDGDPEDAGFRLKAGTGGFFHHTIIDVDATPGTPDVCIEVEGMAAQQNATANPPALDINQFICDAATFETDANAQTNNIQTAPVSTDDPALNARYAATLAAANNVTPTDYAAYNAGNSNSTAIPSFLDQTDYIGAVDPDAATAWWEGWTLDGTL</sequence>
<organism evidence="2 3">
    <name type="scientific">Abyssibacter profundi</name>
    <dbReference type="NCBI Taxonomy" id="2182787"/>
    <lineage>
        <taxon>Bacteria</taxon>
        <taxon>Pseudomonadati</taxon>
        <taxon>Pseudomonadota</taxon>
        <taxon>Gammaproteobacteria</taxon>
        <taxon>Chromatiales</taxon>
        <taxon>Oceanococcaceae</taxon>
        <taxon>Abyssibacter</taxon>
    </lineage>
</organism>